<feature type="compositionally biased region" description="Polar residues" evidence="1">
    <location>
        <begin position="8"/>
        <end position="42"/>
    </location>
</feature>
<sequence length="877" mass="96489">MARGGVSPSPSKGTALGSNKKQKASPVTNGKVANTTQITSPEPSQPIDGQPESPPKPKPKTKKKGAKTRQRKRKSFFDHFLRGVFVSLTIYYVLVCPEDTRLENPTCRKLHDVRKALEPIIFTPINLAFSHPAVSPYVNVVKPHINEAIRLTSPYVQLTRAAIYPRYIILQRKLVPYFLPYTRRLEQEYDARVRPYISRVEPYIRQAQRHARPYLDRTSLALKQSYAKSLPYLRRAWFLAIEYWTKAQPYLVPIWEQIKEGPQWFIKHLGPRVAHLKSEYVDVQIRKIWAKIEELGGDRHTSKALPTDAVTIMPVLHSVFSSVEEVAEVFTASEFPAVSTTLSPSPSDVESVVPAHTTLHFVSDAPELEPEPENNPTPAELDVEEFIASLTEEEPSSRGAITPEDPIEPIAPFEDEAAREAKLIETREKRRNIEARHAGWEAKVHEQGKQGLQSVIHNITAIRERAIADISSSEGEIGSLVAAFKAAGAKGIKGTEAYARKLVASQYSGEEKVALFDRVVGKVEERYGENATSLSNTVAQWWADVRDKVDEEAAKHFKPVEDIAGEAQADIGMDYAWLDDVTPADWRRYHDLMHTAQAYGEDYKALANGTHPDSPEDPLPSALADLQNDLQETLVAFFAELQRVHHAGLRQFAGTEADDSGSSSSNKEPVFSILPVADARKEFADAPFIGRDREEVLSALHRAGEVVESKAPDSAPTPSQKPAAEIHEAIADGILDDIFGDAEGLYKFGAEKVSEVYQAVTKVLSDRVSFVPNAVPTQPRAEEWIQDEHKTASEASGDSQDYLEDKTGTSAGSSAEGAVVTPSIINDAASQATLSSSPAEEAAMPPASSSPSSPSLPRGAQDASTQSHAVVAPHEEL</sequence>
<keyword evidence="3" id="KW-1185">Reference proteome</keyword>
<protein>
    <submittedName>
        <fullName evidence="2">Uncharacterized protein</fullName>
    </submittedName>
</protein>
<feature type="compositionally biased region" description="Low complexity" evidence="1">
    <location>
        <begin position="834"/>
        <end position="857"/>
    </location>
</feature>
<evidence type="ECO:0000313" key="3">
    <source>
        <dbReference type="Proteomes" id="UP000886523"/>
    </source>
</evidence>
<evidence type="ECO:0000256" key="1">
    <source>
        <dbReference type="SAM" id="MobiDB-lite"/>
    </source>
</evidence>
<feature type="compositionally biased region" description="Basic residues" evidence="1">
    <location>
        <begin position="57"/>
        <end position="72"/>
    </location>
</feature>
<feature type="region of interest" description="Disordered" evidence="1">
    <location>
        <begin position="779"/>
        <end position="877"/>
    </location>
</feature>
<accession>A0A9P6B922</accession>
<feature type="region of interest" description="Disordered" evidence="1">
    <location>
        <begin position="392"/>
        <end position="412"/>
    </location>
</feature>
<evidence type="ECO:0000313" key="2">
    <source>
        <dbReference type="EMBL" id="KAF9519492.1"/>
    </source>
</evidence>
<comment type="caution">
    <text evidence="2">The sequence shown here is derived from an EMBL/GenBank/DDBJ whole genome shotgun (WGS) entry which is preliminary data.</text>
</comment>
<gene>
    <name evidence="2" type="ORF">BS47DRAFT_1379281</name>
</gene>
<dbReference type="EMBL" id="MU128917">
    <property type="protein sequence ID" value="KAF9519492.1"/>
    <property type="molecule type" value="Genomic_DNA"/>
</dbReference>
<organism evidence="2 3">
    <name type="scientific">Hydnum rufescens UP504</name>
    <dbReference type="NCBI Taxonomy" id="1448309"/>
    <lineage>
        <taxon>Eukaryota</taxon>
        <taxon>Fungi</taxon>
        <taxon>Dikarya</taxon>
        <taxon>Basidiomycota</taxon>
        <taxon>Agaricomycotina</taxon>
        <taxon>Agaricomycetes</taxon>
        <taxon>Cantharellales</taxon>
        <taxon>Hydnaceae</taxon>
        <taxon>Hydnum</taxon>
    </lineage>
</organism>
<name>A0A9P6B922_9AGAM</name>
<feature type="region of interest" description="Disordered" evidence="1">
    <location>
        <begin position="1"/>
        <end position="72"/>
    </location>
</feature>
<feature type="compositionally biased region" description="Basic and acidic residues" evidence="1">
    <location>
        <begin position="780"/>
        <end position="792"/>
    </location>
</feature>
<dbReference type="OrthoDB" id="3260408at2759"/>
<proteinExistence type="predicted"/>
<dbReference type="Proteomes" id="UP000886523">
    <property type="component" value="Unassembled WGS sequence"/>
</dbReference>
<reference evidence="2" key="1">
    <citation type="journal article" date="2020" name="Nat. Commun.">
        <title>Large-scale genome sequencing of mycorrhizal fungi provides insights into the early evolution of symbiotic traits.</title>
        <authorList>
            <person name="Miyauchi S."/>
            <person name="Kiss E."/>
            <person name="Kuo A."/>
            <person name="Drula E."/>
            <person name="Kohler A."/>
            <person name="Sanchez-Garcia M."/>
            <person name="Morin E."/>
            <person name="Andreopoulos B."/>
            <person name="Barry K.W."/>
            <person name="Bonito G."/>
            <person name="Buee M."/>
            <person name="Carver A."/>
            <person name="Chen C."/>
            <person name="Cichocki N."/>
            <person name="Clum A."/>
            <person name="Culley D."/>
            <person name="Crous P.W."/>
            <person name="Fauchery L."/>
            <person name="Girlanda M."/>
            <person name="Hayes R.D."/>
            <person name="Keri Z."/>
            <person name="LaButti K."/>
            <person name="Lipzen A."/>
            <person name="Lombard V."/>
            <person name="Magnuson J."/>
            <person name="Maillard F."/>
            <person name="Murat C."/>
            <person name="Nolan M."/>
            <person name="Ohm R.A."/>
            <person name="Pangilinan J."/>
            <person name="Pereira M.F."/>
            <person name="Perotto S."/>
            <person name="Peter M."/>
            <person name="Pfister S."/>
            <person name="Riley R."/>
            <person name="Sitrit Y."/>
            <person name="Stielow J.B."/>
            <person name="Szollosi G."/>
            <person name="Zifcakova L."/>
            <person name="Stursova M."/>
            <person name="Spatafora J.W."/>
            <person name="Tedersoo L."/>
            <person name="Vaario L.M."/>
            <person name="Yamada A."/>
            <person name="Yan M."/>
            <person name="Wang P."/>
            <person name="Xu J."/>
            <person name="Bruns T."/>
            <person name="Baldrian P."/>
            <person name="Vilgalys R."/>
            <person name="Dunand C."/>
            <person name="Henrissat B."/>
            <person name="Grigoriev I.V."/>
            <person name="Hibbett D."/>
            <person name="Nagy L.G."/>
            <person name="Martin F.M."/>
        </authorList>
    </citation>
    <scope>NUCLEOTIDE SEQUENCE</scope>
    <source>
        <strain evidence="2">UP504</strain>
    </source>
</reference>
<dbReference type="AlphaFoldDB" id="A0A9P6B922"/>